<evidence type="ECO:0000313" key="15">
    <source>
        <dbReference type="EMBL" id="GHP12711.1"/>
    </source>
</evidence>
<reference evidence="15 16" key="1">
    <citation type="journal article" date="2021" name="Int. J. Syst. Evol. Microbiol.">
        <title>Lentilactobacillus fungorum sp. nov., isolated from spent mushroom substrates.</title>
        <authorList>
            <person name="Tohno M."/>
            <person name="Tanizawa Y."/>
            <person name="Kojima Y."/>
            <person name="Sakamoto M."/>
            <person name="Ohkuma M."/>
            <person name="Kobayashi H."/>
        </authorList>
    </citation>
    <scope>NUCLEOTIDE SEQUENCE [LARGE SCALE GENOMIC DNA]</scope>
    <source>
        <strain evidence="15 16">YK48G</strain>
    </source>
</reference>
<feature type="domain" description="Ribosomal RNA small subunit methyltransferase E methyltransferase" evidence="13">
    <location>
        <begin position="73"/>
        <end position="239"/>
    </location>
</feature>
<evidence type="ECO:0000256" key="4">
    <source>
        <dbReference type="ARBA" id="ARBA00013673"/>
    </source>
</evidence>
<evidence type="ECO:0000256" key="8">
    <source>
        <dbReference type="ARBA" id="ARBA00022679"/>
    </source>
</evidence>
<evidence type="ECO:0000313" key="16">
    <source>
        <dbReference type="Proteomes" id="UP000604765"/>
    </source>
</evidence>
<comment type="caution">
    <text evidence="15">The sequence shown here is derived from an EMBL/GenBank/DDBJ whole genome shotgun (WGS) entry which is preliminary data.</text>
</comment>
<dbReference type="Pfam" id="PF20260">
    <property type="entry name" value="PUA_4"/>
    <property type="match status" value="1"/>
</dbReference>
<dbReference type="SUPFAM" id="SSF75217">
    <property type="entry name" value="alpha/beta knot"/>
    <property type="match status" value="1"/>
</dbReference>
<feature type="domain" description="Ribosomal RNA small subunit methyltransferase E PUA-like" evidence="14">
    <location>
        <begin position="18"/>
        <end position="64"/>
    </location>
</feature>
<comment type="subcellular location">
    <subcellularLocation>
        <location evidence="1 12">Cytoplasm</location>
    </subcellularLocation>
</comment>
<dbReference type="InterPro" id="IPR006700">
    <property type="entry name" value="RsmE"/>
</dbReference>
<evidence type="ECO:0000256" key="6">
    <source>
        <dbReference type="ARBA" id="ARBA00022552"/>
    </source>
</evidence>
<dbReference type="GO" id="GO:0008168">
    <property type="term" value="F:methyltransferase activity"/>
    <property type="evidence" value="ECO:0007669"/>
    <property type="project" value="UniProtKB-KW"/>
</dbReference>
<sequence length="258" mass="28077">MQHYFLNRTLTPGDQIGLPAEISHHLDRVLRSQVGDEVELVSSQQVVFKAQIDRIADRTVFVSIIEKLAVNVELPVSVTVVSGLSKRNKPELIVQKATEMGASKLIFVPMAWSVVKWAQKSDKKIKRLQEVALSAAEQSHRNVVPTVQYLDNLAALFNDPFDLKLVAYEESAKAGEAANLVKLVAGSQPGASIVAVFGPEGGISPTEIDQLSQNGFIPMGLGPRIMRTETAPLYFLAACSVLTELAGKLNKPANHDKI</sequence>
<dbReference type="SUPFAM" id="SSF88697">
    <property type="entry name" value="PUA domain-like"/>
    <property type="match status" value="1"/>
</dbReference>
<evidence type="ECO:0000256" key="3">
    <source>
        <dbReference type="ARBA" id="ARBA00012328"/>
    </source>
</evidence>
<dbReference type="Proteomes" id="UP000604765">
    <property type="component" value="Unassembled WGS sequence"/>
</dbReference>
<evidence type="ECO:0000256" key="10">
    <source>
        <dbReference type="ARBA" id="ARBA00025699"/>
    </source>
</evidence>
<keyword evidence="6 12" id="KW-0698">rRNA processing</keyword>
<dbReference type="InterPro" id="IPR029028">
    <property type="entry name" value="Alpha/beta_knot_MTases"/>
</dbReference>
<dbReference type="PANTHER" id="PTHR30027">
    <property type="entry name" value="RIBOSOMAL RNA SMALL SUBUNIT METHYLTRANSFERASE E"/>
    <property type="match status" value="1"/>
</dbReference>
<evidence type="ECO:0000256" key="2">
    <source>
        <dbReference type="ARBA" id="ARBA00005528"/>
    </source>
</evidence>
<evidence type="ECO:0000259" key="13">
    <source>
        <dbReference type="Pfam" id="PF04452"/>
    </source>
</evidence>
<dbReference type="GO" id="GO:0032259">
    <property type="term" value="P:methylation"/>
    <property type="evidence" value="ECO:0007669"/>
    <property type="project" value="UniProtKB-KW"/>
</dbReference>
<dbReference type="RefSeq" id="WP_203628782.1">
    <property type="nucleotide sequence ID" value="NZ_BNJR01000004.1"/>
</dbReference>
<accession>A0ABQ3VW93</accession>
<evidence type="ECO:0000256" key="7">
    <source>
        <dbReference type="ARBA" id="ARBA00022603"/>
    </source>
</evidence>
<comment type="catalytic activity">
    <reaction evidence="11 12">
        <text>uridine(1498) in 16S rRNA + S-adenosyl-L-methionine = N(3)-methyluridine(1498) in 16S rRNA + S-adenosyl-L-homocysteine + H(+)</text>
        <dbReference type="Rhea" id="RHEA:42920"/>
        <dbReference type="Rhea" id="RHEA-COMP:10283"/>
        <dbReference type="Rhea" id="RHEA-COMP:10284"/>
        <dbReference type="ChEBI" id="CHEBI:15378"/>
        <dbReference type="ChEBI" id="CHEBI:57856"/>
        <dbReference type="ChEBI" id="CHEBI:59789"/>
        <dbReference type="ChEBI" id="CHEBI:65315"/>
        <dbReference type="ChEBI" id="CHEBI:74502"/>
        <dbReference type="EC" id="2.1.1.193"/>
    </reaction>
</comment>
<gene>
    <name evidence="15" type="ORF">YK48G_01360</name>
</gene>
<protein>
    <recommendedName>
        <fullName evidence="4 12">Ribosomal RNA small subunit methyltransferase E</fullName>
        <ecNumber evidence="3 12">2.1.1.193</ecNumber>
    </recommendedName>
</protein>
<dbReference type="EMBL" id="BNJR01000004">
    <property type="protein sequence ID" value="GHP12711.1"/>
    <property type="molecule type" value="Genomic_DNA"/>
</dbReference>
<keyword evidence="5 12" id="KW-0963">Cytoplasm</keyword>
<evidence type="ECO:0000256" key="11">
    <source>
        <dbReference type="ARBA" id="ARBA00047944"/>
    </source>
</evidence>
<evidence type="ECO:0000256" key="9">
    <source>
        <dbReference type="ARBA" id="ARBA00022691"/>
    </source>
</evidence>
<keyword evidence="9 12" id="KW-0949">S-adenosyl-L-methionine</keyword>
<dbReference type="Pfam" id="PF04452">
    <property type="entry name" value="Methyltrans_RNA"/>
    <property type="match status" value="1"/>
</dbReference>
<dbReference type="InterPro" id="IPR046886">
    <property type="entry name" value="RsmE_MTase_dom"/>
</dbReference>
<dbReference type="InterPro" id="IPR029026">
    <property type="entry name" value="tRNA_m1G_MTases_N"/>
</dbReference>
<keyword evidence="7 12" id="KW-0489">Methyltransferase</keyword>
<comment type="similarity">
    <text evidence="2 12">Belongs to the RNA methyltransferase RsmE family.</text>
</comment>
<evidence type="ECO:0000256" key="1">
    <source>
        <dbReference type="ARBA" id="ARBA00004496"/>
    </source>
</evidence>
<evidence type="ECO:0000259" key="14">
    <source>
        <dbReference type="Pfam" id="PF20260"/>
    </source>
</evidence>
<keyword evidence="16" id="KW-1185">Reference proteome</keyword>
<name>A0ABQ3VW93_9LACO</name>
<dbReference type="NCBIfam" id="TIGR00046">
    <property type="entry name" value="RsmE family RNA methyltransferase"/>
    <property type="match status" value="1"/>
</dbReference>
<dbReference type="InterPro" id="IPR046887">
    <property type="entry name" value="RsmE_PUA-like"/>
</dbReference>
<dbReference type="InterPro" id="IPR015947">
    <property type="entry name" value="PUA-like_sf"/>
</dbReference>
<organism evidence="15 16">
    <name type="scientific">Lentilactobacillus fungorum</name>
    <dbReference type="NCBI Taxonomy" id="2201250"/>
    <lineage>
        <taxon>Bacteria</taxon>
        <taxon>Bacillati</taxon>
        <taxon>Bacillota</taxon>
        <taxon>Bacilli</taxon>
        <taxon>Lactobacillales</taxon>
        <taxon>Lactobacillaceae</taxon>
        <taxon>Lentilactobacillus</taxon>
    </lineage>
</organism>
<evidence type="ECO:0000256" key="5">
    <source>
        <dbReference type="ARBA" id="ARBA00022490"/>
    </source>
</evidence>
<proteinExistence type="inferred from homology"/>
<dbReference type="NCBIfam" id="NF008691">
    <property type="entry name" value="PRK11713.1-4"/>
    <property type="match status" value="1"/>
</dbReference>
<comment type="function">
    <text evidence="10 12">Specifically methylates the N3 position of the uracil ring of uridine 1498 (m3U1498) in 16S rRNA. Acts on the fully assembled 30S ribosomal subunit.</text>
</comment>
<dbReference type="CDD" id="cd18084">
    <property type="entry name" value="RsmE-like"/>
    <property type="match status" value="1"/>
</dbReference>
<dbReference type="PIRSF" id="PIRSF015601">
    <property type="entry name" value="MTase_slr0722"/>
    <property type="match status" value="1"/>
</dbReference>
<evidence type="ECO:0000256" key="12">
    <source>
        <dbReference type="PIRNR" id="PIRNR015601"/>
    </source>
</evidence>
<dbReference type="EC" id="2.1.1.193" evidence="3 12"/>
<dbReference type="PANTHER" id="PTHR30027:SF3">
    <property type="entry name" value="16S RRNA (URACIL(1498)-N(3))-METHYLTRANSFERASE"/>
    <property type="match status" value="1"/>
</dbReference>
<dbReference type="Gene3D" id="3.40.1280.10">
    <property type="match status" value="1"/>
</dbReference>
<keyword evidence="8 12" id="KW-0808">Transferase</keyword>